<proteinExistence type="predicted"/>
<reference evidence="1" key="1">
    <citation type="submission" date="2020-02" db="EMBL/GenBank/DDBJ databases">
        <authorList>
            <person name="Meier V. D."/>
        </authorList>
    </citation>
    <scope>NUCLEOTIDE SEQUENCE</scope>
    <source>
        <strain evidence="1">AVDCRST_MAG83</strain>
    </source>
</reference>
<evidence type="ECO:0008006" key="2">
    <source>
        <dbReference type="Google" id="ProtNLM"/>
    </source>
</evidence>
<dbReference type="NCBIfam" id="TIGR03544">
    <property type="entry name" value="DivI1A_domain"/>
    <property type="match status" value="2"/>
</dbReference>
<dbReference type="AlphaFoldDB" id="A0A6J4I941"/>
<dbReference type="RefSeq" id="WP_120166707.1">
    <property type="nucleotide sequence ID" value="NZ_CADCTE010000103.1"/>
</dbReference>
<evidence type="ECO:0000313" key="1">
    <source>
        <dbReference type="EMBL" id="CAA9245484.1"/>
    </source>
</evidence>
<dbReference type="InterPro" id="IPR019933">
    <property type="entry name" value="DivIVA_domain"/>
</dbReference>
<organism evidence="1">
    <name type="scientific">uncultured Arthrobacter sp</name>
    <dbReference type="NCBI Taxonomy" id="114050"/>
    <lineage>
        <taxon>Bacteria</taxon>
        <taxon>Bacillati</taxon>
        <taxon>Actinomycetota</taxon>
        <taxon>Actinomycetes</taxon>
        <taxon>Micrococcales</taxon>
        <taxon>Micrococcaceae</taxon>
        <taxon>Arthrobacter</taxon>
        <taxon>environmental samples</taxon>
    </lineage>
</organism>
<dbReference type="Gene3D" id="6.10.250.660">
    <property type="match status" value="2"/>
</dbReference>
<protein>
    <recommendedName>
        <fullName evidence="2">DivIVA domain repeat protein</fullName>
    </recommendedName>
</protein>
<dbReference type="NCBIfam" id="TIGR03543">
    <property type="entry name" value="divI1A_rptt_fam"/>
    <property type="match status" value="1"/>
</dbReference>
<dbReference type="EMBL" id="CADCTE010000103">
    <property type="protein sequence ID" value="CAA9245484.1"/>
    <property type="molecule type" value="Genomic_DNA"/>
</dbReference>
<name>A0A6J4I941_9MICC</name>
<gene>
    <name evidence="1" type="ORF">AVDCRST_MAG83-1885</name>
</gene>
<sequence length="192" mass="21721">MDDARQGSSPFARVGRRSYGYNTRQVDRFLVRARTFYNNGESGDGPITSAQVRAIVFEPAKGGYEPQDVDAALDRLEDAFAQRERDQLIEAKGEDAWLMQIGRASAILRGRLHRAPGERFRRPTKKKALSYNTEDVDALCEKLLRYFENDLPLSVDVVRRAVFRETVGAAGYEENQVDAFLDRVVELMASID</sequence>
<accession>A0A6J4I941</accession>
<dbReference type="InterPro" id="IPR019932">
    <property type="entry name" value="CHP03543"/>
</dbReference>